<evidence type="ECO:0000313" key="2">
    <source>
        <dbReference type="Proteomes" id="UP000184310"/>
    </source>
</evidence>
<sequence>MSLDIPSYYYTDVSKRVKDESWESINAKLSKSDSNCINDISTRLDSSKCIDLRSNRGQSNNQLSDETIKRIEATKKNVGKIDLAAIQKICPEYETTVMNKSGKALDYYNFKDCINSMTELNAEQKTTLRNAIITSTESVDGQQQDSTTFGMRISQTDMELKYISKKLVPEKYQDQFNSMVDKYTDELTDRYANLLETFDTAIMKTTDQSLIASGWKEKAKESLEALKNGTDSFHTSKKFYDDIYKNVDITNDDKLKEGLSSVYDNFIKNNTSYIKATGPVDQVSLVREVKYLSEKWNAVVDEMNGSSSLKFTTSLDCVR</sequence>
<reference evidence="1 2" key="1">
    <citation type="submission" date="2016-11" db="EMBL/GenBank/DDBJ databases">
        <authorList>
            <person name="Jaros S."/>
            <person name="Januszkiewicz K."/>
            <person name="Wedrychowicz H."/>
        </authorList>
    </citation>
    <scope>NUCLEOTIDE SEQUENCE [LARGE SCALE GENOMIC DNA]</scope>
    <source>
        <strain evidence="1 2">DSM 21758</strain>
    </source>
</reference>
<keyword evidence="2" id="KW-1185">Reference proteome</keyword>
<organism evidence="1 2">
    <name type="scientific">Clostridium cavendishii DSM 21758</name>
    <dbReference type="NCBI Taxonomy" id="1121302"/>
    <lineage>
        <taxon>Bacteria</taxon>
        <taxon>Bacillati</taxon>
        <taxon>Bacillota</taxon>
        <taxon>Clostridia</taxon>
        <taxon>Eubacteriales</taxon>
        <taxon>Clostridiaceae</taxon>
        <taxon>Clostridium</taxon>
    </lineage>
</organism>
<dbReference type="OrthoDB" id="1898408at2"/>
<dbReference type="RefSeq" id="WP_072985929.1">
    <property type="nucleotide sequence ID" value="NZ_FQZB01000006.1"/>
</dbReference>
<name>A0A1M6GRD6_9CLOT</name>
<dbReference type="Proteomes" id="UP000184310">
    <property type="component" value="Unassembled WGS sequence"/>
</dbReference>
<dbReference type="EMBL" id="FQZB01000006">
    <property type="protein sequence ID" value="SHJ12468.1"/>
    <property type="molecule type" value="Genomic_DNA"/>
</dbReference>
<evidence type="ECO:0000313" key="1">
    <source>
        <dbReference type="EMBL" id="SHJ12468.1"/>
    </source>
</evidence>
<accession>A0A1M6GRD6</accession>
<protein>
    <submittedName>
        <fullName evidence="1">Uncharacterized protein</fullName>
    </submittedName>
</protein>
<gene>
    <name evidence="1" type="ORF">SAMN02745163_01360</name>
</gene>
<proteinExistence type="predicted"/>
<dbReference type="AlphaFoldDB" id="A0A1M6GRD6"/>